<dbReference type="Proteomes" id="UP001185092">
    <property type="component" value="Unassembled WGS sequence"/>
</dbReference>
<dbReference type="GO" id="GO:0016020">
    <property type="term" value="C:membrane"/>
    <property type="evidence" value="ECO:0007669"/>
    <property type="project" value="InterPro"/>
</dbReference>
<keyword evidence="4" id="KW-1185">Reference proteome</keyword>
<sequence length="293" mass="32164">MKKKYNIGAFYVMLSSVLFGLMPYFAKTLYSTGATPQAVLAYRFFLGALLALGWIRCKKIDLRIDRSSLIRIFIIALVGMCLTTSMLFMSFQYVSSGLAMALHFAYPAFTVLISVMLFRLKFTLRKAASVALSMIGIVLISELSFESNSLKGMALAILSAVTYAIYIISITHHKLRNLETSIINFYMFGFSSIILSLWAYFDGGFFTPSSGEEYFALGGLAFVSTFIAIMLFAKGAQLIGASDASLLSTMEPITSIILGVIFFGELLKPVHLIGVVLIILSIILVAKAKKVAE</sequence>
<dbReference type="SUPFAM" id="SSF103481">
    <property type="entry name" value="Multidrug resistance efflux transporter EmrE"/>
    <property type="match status" value="2"/>
</dbReference>
<dbReference type="InterPro" id="IPR037185">
    <property type="entry name" value="EmrE-like"/>
</dbReference>
<keyword evidence="1" id="KW-1133">Transmembrane helix</keyword>
<feature type="transmembrane region" description="Helical" evidence="1">
    <location>
        <begin position="182"/>
        <end position="201"/>
    </location>
</feature>
<dbReference type="RefSeq" id="WP_309940908.1">
    <property type="nucleotide sequence ID" value="NZ_AP025306.1"/>
</dbReference>
<evidence type="ECO:0000313" key="3">
    <source>
        <dbReference type="EMBL" id="MDR6240737.1"/>
    </source>
</evidence>
<dbReference type="PANTHER" id="PTHR22911:SF137">
    <property type="entry name" value="SOLUTE CARRIER FAMILY 35 MEMBER G2-RELATED"/>
    <property type="match status" value="1"/>
</dbReference>
<keyword evidence="1" id="KW-0472">Membrane</keyword>
<feature type="transmembrane region" description="Helical" evidence="1">
    <location>
        <begin position="38"/>
        <end position="57"/>
    </location>
</feature>
<dbReference type="AlphaFoldDB" id="A0AAE3XPH1"/>
<reference evidence="3" key="1">
    <citation type="submission" date="2023-07" db="EMBL/GenBank/DDBJ databases">
        <title>Genomic Encyclopedia of Type Strains, Phase IV (KMG-IV): sequencing the most valuable type-strain genomes for metagenomic binning, comparative biology and taxonomic classification.</title>
        <authorList>
            <person name="Goeker M."/>
        </authorList>
    </citation>
    <scope>NUCLEOTIDE SEQUENCE</scope>
    <source>
        <strain evidence="3">DSM 26174</strain>
    </source>
</reference>
<dbReference type="PANTHER" id="PTHR22911">
    <property type="entry name" value="ACYL-MALONYL CONDENSING ENZYME-RELATED"/>
    <property type="match status" value="1"/>
</dbReference>
<feature type="transmembrane region" description="Helical" evidence="1">
    <location>
        <begin position="127"/>
        <end position="145"/>
    </location>
</feature>
<proteinExistence type="predicted"/>
<gene>
    <name evidence="3" type="ORF">HNQ88_003813</name>
</gene>
<name>A0AAE3XPH1_9BACT</name>
<keyword evidence="1" id="KW-0812">Transmembrane</keyword>
<dbReference type="EMBL" id="JAVDQD010000005">
    <property type="protein sequence ID" value="MDR6240737.1"/>
    <property type="molecule type" value="Genomic_DNA"/>
</dbReference>
<feature type="transmembrane region" description="Helical" evidence="1">
    <location>
        <begin position="69"/>
        <end position="91"/>
    </location>
</feature>
<evidence type="ECO:0000313" key="4">
    <source>
        <dbReference type="Proteomes" id="UP001185092"/>
    </source>
</evidence>
<feature type="transmembrane region" description="Helical" evidence="1">
    <location>
        <begin position="151"/>
        <end position="170"/>
    </location>
</feature>
<accession>A0AAE3XPH1</accession>
<feature type="transmembrane region" description="Helical" evidence="1">
    <location>
        <begin position="245"/>
        <end position="264"/>
    </location>
</feature>
<feature type="domain" description="EamA" evidence="2">
    <location>
        <begin position="7"/>
        <end position="141"/>
    </location>
</feature>
<feature type="transmembrane region" description="Helical" evidence="1">
    <location>
        <begin position="7"/>
        <end position="26"/>
    </location>
</feature>
<dbReference type="InterPro" id="IPR000620">
    <property type="entry name" value="EamA_dom"/>
</dbReference>
<evidence type="ECO:0000256" key="1">
    <source>
        <dbReference type="SAM" id="Phobius"/>
    </source>
</evidence>
<dbReference type="Gene3D" id="1.10.3730.20">
    <property type="match status" value="2"/>
</dbReference>
<feature type="transmembrane region" description="Helical" evidence="1">
    <location>
        <begin position="97"/>
        <end position="120"/>
    </location>
</feature>
<feature type="domain" description="EamA" evidence="2">
    <location>
        <begin position="151"/>
        <end position="285"/>
    </location>
</feature>
<evidence type="ECO:0000259" key="2">
    <source>
        <dbReference type="Pfam" id="PF00892"/>
    </source>
</evidence>
<comment type="caution">
    <text evidence="3">The sequence shown here is derived from an EMBL/GenBank/DDBJ whole genome shotgun (WGS) entry which is preliminary data.</text>
</comment>
<protein>
    <submittedName>
        <fullName evidence="3">Drug/metabolite transporter (DMT)-like permease</fullName>
    </submittedName>
</protein>
<feature type="transmembrane region" description="Helical" evidence="1">
    <location>
        <begin position="213"/>
        <end position="233"/>
    </location>
</feature>
<dbReference type="Pfam" id="PF00892">
    <property type="entry name" value="EamA"/>
    <property type="match status" value="2"/>
</dbReference>
<feature type="transmembrane region" description="Helical" evidence="1">
    <location>
        <begin position="270"/>
        <end position="288"/>
    </location>
</feature>
<organism evidence="3 4">
    <name type="scientific">Aureibacter tunicatorum</name>
    <dbReference type="NCBI Taxonomy" id="866807"/>
    <lineage>
        <taxon>Bacteria</taxon>
        <taxon>Pseudomonadati</taxon>
        <taxon>Bacteroidota</taxon>
        <taxon>Cytophagia</taxon>
        <taxon>Cytophagales</taxon>
        <taxon>Persicobacteraceae</taxon>
        <taxon>Aureibacter</taxon>
    </lineage>
</organism>